<dbReference type="OrthoDB" id="346018at2759"/>
<comment type="caution">
    <text evidence="1">The sequence shown here is derived from an EMBL/GenBank/DDBJ whole genome shotgun (WGS) entry which is preliminary data.</text>
</comment>
<dbReference type="EMBL" id="LSRX01000308">
    <property type="protein sequence ID" value="OLQ00993.1"/>
    <property type="molecule type" value="Genomic_DNA"/>
</dbReference>
<reference evidence="1 2" key="1">
    <citation type="submission" date="2016-02" db="EMBL/GenBank/DDBJ databases">
        <title>Genome analysis of coral dinoflagellate symbionts highlights evolutionary adaptations to a symbiotic lifestyle.</title>
        <authorList>
            <person name="Aranda M."/>
            <person name="Li Y."/>
            <person name="Liew Y.J."/>
            <person name="Baumgarten S."/>
            <person name="Simakov O."/>
            <person name="Wilson M."/>
            <person name="Piel J."/>
            <person name="Ashoor H."/>
            <person name="Bougouffa S."/>
            <person name="Bajic V.B."/>
            <person name="Ryu T."/>
            <person name="Ravasi T."/>
            <person name="Bayer T."/>
            <person name="Micklem G."/>
            <person name="Kim H."/>
            <person name="Bhak J."/>
            <person name="Lajeunesse T.C."/>
            <person name="Voolstra C.R."/>
        </authorList>
    </citation>
    <scope>NUCLEOTIDE SEQUENCE [LARGE SCALE GENOMIC DNA]</scope>
    <source>
        <strain evidence="1 2">CCMP2467</strain>
    </source>
</reference>
<dbReference type="Proteomes" id="UP000186817">
    <property type="component" value="Unassembled WGS sequence"/>
</dbReference>
<accession>A0A1Q9E0P7</accession>
<name>A0A1Q9E0P7_SYMMI</name>
<protein>
    <submittedName>
        <fullName evidence="1">Uncharacterized protein</fullName>
    </submittedName>
</protein>
<sequence length="258" mass="27525">MQDMQAPGVDDDNEKRDCQMPNACSQRILGNLTAKVSIAPADKPHLNVMVFDFGVGGYGDTMRVSKKLAMIENRAGTYVNDGDCTTMPYDVGTVRMLPFLQADEDSLATECISGTSCAISLNGYGIPDTIVVSVPPESAAGSGVVCGTGSNQNFQGYRSFVMSNPGVLLGIDEPYIAEGNRTATVRIDFGQALSLGSQLLCVCYQGNDCFAPTRFTEPAGYLRVRSALGGDTYYCRVGEPLGGRQLVSILVLESRELA</sequence>
<proteinExistence type="predicted"/>
<gene>
    <name evidence="1" type="ORF">AK812_SmicGene16290</name>
</gene>
<keyword evidence="2" id="KW-1185">Reference proteome</keyword>
<evidence type="ECO:0000313" key="1">
    <source>
        <dbReference type="EMBL" id="OLQ00993.1"/>
    </source>
</evidence>
<organism evidence="1 2">
    <name type="scientific">Symbiodinium microadriaticum</name>
    <name type="common">Dinoflagellate</name>
    <name type="synonym">Zooxanthella microadriatica</name>
    <dbReference type="NCBI Taxonomy" id="2951"/>
    <lineage>
        <taxon>Eukaryota</taxon>
        <taxon>Sar</taxon>
        <taxon>Alveolata</taxon>
        <taxon>Dinophyceae</taxon>
        <taxon>Suessiales</taxon>
        <taxon>Symbiodiniaceae</taxon>
        <taxon>Symbiodinium</taxon>
    </lineage>
</organism>
<evidence type="ECO:0000313" key="2">
    <source>
        <dbReference type="Proteomes" id="UP000186817"/>
    </source>
</evidence>
<dbReference type="AlphaFoldDB" id="A0A1Q9E0P7"/>